<gene>
    <name evidence="1" type="ORF">GCM10010873_02870</name>
</gene>
<dbReference type="RefSeq" id="WP_284323539.1">
    <property type="nucleotide sequence ID" value="NZ_BSPP01000002.1"/>
</dbReference>
<dbReference type="Gene3D" id="1.10.260.40">
    <property type="entry name" value="lambda repressor-like DNA-binding domains"/>
    <property type="match status" value="1"/>
</dbReference>
<comment type="caution">
    <text evidence="1">The sequence shown here is derived from an EMBL/GenBank/DDBJ whole genome shotgun (WGS) entry which is preliminary data.</text>
</comment>
<protein>
    <submittedName>
        <fullName evidence="1">Uncharacterized protein</fullName>
    </submittedName>
</protein>
<dbReference type="InterPro" id="IPR010982">
    <property type="entry name" value="Lambda_DNA-bd_dom_sf"/>
</dbReference>
<name>A0AA37U076_9RHOB</name>
<reference evidence="1 2" key="1">
    <citation type="journal article" date="2014" name="Int. J. Syst. Evol. Microbiol.">
        <title>Complete genome sequence of Corynebacterium casei LMG S-19264T (=DSM 44701T), isolated from a smear-ripened cheese.</title>
        <authorList>
            <consortium name="US DOE Joint Genome Institute (JGI-PGF)"/>
            <person name="Walter F."/>
            <person name="Albersmeier A."/>
            <person name="Kalinowski J."/>
            <person name="Ruckert C."/>
        </authorList>
    </citation>
    <scope>NUCLEOTIDE SEQUENCE [LARGE SCALE GENOMIC DNA]</scope>
    <source>
        <strain evidence="1 2">NBRC 111766</strain>
    </source>
</reference>
<dbReference type="EMBL" id="BSPP01000002">
    <property type="protein sequence ID" value="GLS85314.1"/>
    <property type="molecule type" value="Genomic_DNA"/>
</dbReference>
<dbReference type="Proteomes" id="UP001157355">
    <property type="component" value="Unassembled WGS sequence"/>
</dbReference>
<evidence type="ECO:0000313" key="1">
    <source>
        <dbReference type="EMBL" id="GLS85314.1"/>
    </source>
</evidence>
<dbReference type="AlphaFoldDB" id="A0AA37U076"/>
<dbReference type="GO" id="GO:0003677">
    <property type="term" value="F:DNA binding"/>
    <property type="evidence" value="ECO:0007669"/>
    <property type="project" value="InterPro"/>
</dbReference>
<sequence length="132" mass="14213">MTIKPHKDTALAKFLQVRILELKPKTQAEIAHEAGFLNANVLSMLRSGSTKLPLDRVPALALALDCDPARLLRLALGQAVGDTAATAIVEIMGTPISANERAWIEEIRSATEDSDPLVTARSRTALRGIFGK</sequence>
<organism evidence="1 2">
    <name type="scientific">Cypionkella aquatica</name>
    <dbReference type="NCBI Taxonomy" id="1756042"/>
    <lineage>
        <taxon>Bacteria</taxon>
        <taxon>Pseudomonadati</taxon>
        <taxon>Pseudomonadota</taxon>
        <taxon>Alphaproteobacteria</taxon>
        <taxon>Rhodobacterales</taxon>
        <taxon>Paracoccaceae</taxon>
        <taxon>Cypionkella</taxon>
    </lineage>
</organism>
<proteinExistence type="predicted"/>
<evidence type="ECO:0000313" key="2">
    <source>
        <dbReference type="Proteomes" id="UP001157355"/>
    </source>
</evidence>
<keyword evidence="2" id="KW-1185">Reference proteome</keyword>
<accession>A0AA37U076</accession>